<keyword evidence="2" id="KW-1277">Toxin-antitoxin system</keyword>
<dbReference type="STRING" id="243230.DR_1530"/>
<dbReference type="RefSeq" id="WP_010888169.1">
    <property type="nucleotide sequence ID" value="NC_001263.1"/>
</dbReference>
<evidence type="ECO:0000259" key="8">
    <source>
        <dbReference type="Pfam" id="PF01850"/>
    </source>
</evidence>
<proteinExistence type="inferred from homology"/>
<dbReference type="InterPro" id="IPR002716">
    <property type="entry name" value="PIN_dom"/>
</dbReference>
<dbReference type="GeneID" id="69517768"/>
<comment type="cofactor">
    <cofactor evidence="1">
        <name>Mg(2+)</name>
        <dbReference type="ChEBI" id="CHEBI:18420"/>
    </cofactor>
</comment>
<dbReference type="Gene3D" id="3.40.50.1010">
    <property type="entry name" value="5'-nuclease"/>
    <property type="match status" value="1"/>
</dbReference>
<dbReference type="AlphaFoldDB" id="Q9RU64"/>
<dbReference type="InterPro" id="IPR050556">
    <property type="entry name" value="Type_II_TA_system_RNase"/>
</dbReference>
<dbReference type="EnsemblBacteria" id="AAF11102">
    <property type="protein sequence ID" value="AAF11102"/>
    <property type="gene ID" value="DR_1530"/>
</dbReference>
<name>Q9RU64_DEIRA</name>
<dbReference type="eggNOG" id="COG1487">
    <property type="taxonomic scope" value="Bacteria"/>
</dbReference>
<feature type="domain" description="PIN" evidence="8">
    <location>
        <begin position="5"/>
        <end position="129"/>
    </location>
</feature>
<dbReference type="GO" id="GO:0004521">
    <property type="term" value="F:RNA endonuclease activity"/>
    <property type="evidence" value="ECO:0000318"/>
    <property type="project" value="GO_Central"/>
</dbReference>
<evidence type="ECO:0000256" key="5">
    <source>
        <dbReference type="ARBA" id="ARBA00022801"/>
    </source>
</evidence>
<keyword evidence="4" id="KW-0479">Metal-binding</keyword>
<keyword evidence="6" id="KW-0460">Magnesium</keyword>
<sequence>MTLALDTNILSAIFRAEETAEAVLGVLEAQPPGTLVVSGAAFSEFLASPNIAEASAFAFLRDTGVRADWQMDEDLWLCAARAFRGYSVRRRQSGGGQPRRILADFMIGAHALLRADALVTLDPQHYRLNFPELRVINPAEG</sequence>
<evidence type="ECO:0000256" key="6">
    <source>
        <dbReference type="ARBA" id="ARBA00022842"/>
    </source>
</evidence>
<dbReference type="EMBL" id="AE000513">
    <property type="protein sequence ID" value="AAF11102.1"/>
    <property type="molecule type" value="Genomic_DNA"/>
</dbReference>
<dbReference type="GO" id="GO:0046872">
    <property type="term" value="F:metal ion binding"/>
    <property type="evidence" value="ECO:0007669"/>
    <property type="project" value="UniProtKB-KW"/>
</dbReference>
<dbReference type="Proteomes" id="UP000002524">
    <property type="component" value="Chromosome 1"/>
</dbReference>
<dbReference type="GO" id="GO:0016787">
    <property type="term" value="F:hydrolase activity"/>
    <property type="evidence" value="ECO:0007669"/>
    <property type="project" value="UniProtKB-KW"/>
</dbReference>
<dbReference type="PIR" id="H75383">
    <property type="entry name" value="H75383"/>
</dbReference>
<gene>
    <name evidence="9" type="ordered locus">DR_1530</name>
</gene>
<evidence type="ECO:0000256" key="3">
    <source>
        <dbReference type="ARBA" id="ARBA00022722"/>
    </source>
</evidence>
<keyword evidence="10" id="KW-1185">Reference proteome</keyword>
<evidence type="ECO:0000256" key="1">
    <source>
        <dbReference type="ARBA" id="ARBA00001946"/>
    </source>
</evidence>
<dbReference type="InterPro" id="IPR029060">
    <property type="entry name" value="PIN-like_dom_sf"/>
</dbReference>
<dbReference type="SUPFAM" id="SSF88723">
    <property type="entry name" value="PIN domain-like"/>
    <property type="match status" value="1"/>
</dbReference>
<organism evidence="9 10">
    <name type="scientific">Deinococcus radiodurans (strain ATCC 13939 / DSM 20539 / JCM 16871 / CCUG 27074 / LMG 4051 / NBRC 15346 / NCIMB 9279 / VKM B-1422 / R1)</name>
    <dbReference type="NCBI Taxonomy" id="243230"/>
    <lineage>
        <taxon>Bacteria</taxon>
        <taxon>Thermotogati</taxon>
        <taxon>Deinococcota</taxon>
        <taxon>Deinococci</taxon>
        <taxon>Deinococcales</taxon>
        <taxon>Deinococcaceae</taxon>
        <taxon>Deinococcus</taxon>
    </lineage>
</organism>
<keyword evidence="3" id="KW-0540">Nuclease</keyword>
<evidence type="ECO:0000313" key="9">
    <source>
        <dbReference type="EMBL" id="AAF11102.1"/>
    </source>
</evidence>
<evidence type="ECO:0000313" key="10">
    <source>
        <dbReference type="Proteomes" id="UP000002524"/>
    </source>
</evidence>
<dbReference type="InParanoid" id="Q9RU64"/>
<evidence type="ECO:0000256" key="4">
    <source>
        <dbReference type="ARBA" id="ARBA00022723"/>
    </source>
</evidence>
<reference evidence="9 10" key="1">
    <citation type="journal article" date="1999" name="Science">
        <title>Genome sequence of the radioresistant bacterium Deinococcus radiodurans R1.</title>
        <authorList>
            <person name="White O."/>
            <person name="Eisen J.A."/>
            <person name="Heidelberg J.F."/>
            <person name="Hickey E.K."/>
            <person name="Peterson J.D."/>
            <person name="Dodson R.J."/>
            <person name="Haft D.H."/>
            <person name="Gwinn M.L."/>
            <person name="Nelson W.C."/>
            <person name="Richardson D.L."/>
            <person name="Moffat K.S."/>
            <person name="Qin H."/>
            <person name="Jiang L."/>
            <person name="Pamphile W."/>
            <person name="Crosby M."/>
            <person name="Shen M."/>
            <person name="Vamathevan J.J."/>
            <person name="Lam P."/>
            <person name="McDonald L."/>
            <person name="Utterback T."/>
            <person name="Zalewski C."/>
            <person name="Makarova K.S."/>
            <person name="Aravind L."/>
            <person name="Daly M.J."/>
            <person name="Minton K.W."/>
            <person name="Fleischmann R.D."/>
            <person name="Ketchum K.A."/>
            <person name="Nelson K.E."/>
            <person name="Salzberg S."/>
            <person name="Smith H.O."/>
            <person name="Venter J.C."/>
            <person name="Fraser C.M."/>
        </authorList>
    </citation>
    <scope>NUCLEOTIDE SEQUENCE [LARGE SCALE GENOMIC DNA]</scope>
    <source>
        <strain evidence="10">ATCC 13939 / DSM 20539 / JCM 16871 / LMG 4051 / NBRC 15346 / NCIMB 9279 / R1 / VKM B-1422</strain>
    </source>
</reference>
<comment type="similarity">
    <text evidence="7">Belongs to the PINc/VapC protein family.</text>
</comment>
<evidence type="ECO:0000256" key="2">
    <source>
        <dbReference type="ARBA" id="ARBA00022649"/>
    </source>
</evidence>
<dbReference type="HOGENOM" id="CLU_137728_0_0_0"/>
<protein>
    <recommendedName>
        <fullName evidence="8">PIN domain-containing protein</fullName>
    </recommendedName>
</protein>
<accession>Q9RU64</accession>
<dbReference type="PANTHER" id="PTHR33653">
    <property type="entry name" value="RIBONUCLEASE VAPC2"/>
    <property type="match status" value="1"/>
</dbReference>
<keyword evidence="5" id="KW-0378">Hydrolase</keyword>
<dbReference type="OrthoDB" id="68010at2"/>
<dbReference type="PANTHER" id="PTHR33653:SF1">
    <property type="entry name" value="RIBONUCLEASE VAPC2"/>
    <property type="match status" value="1"/>
</dbReference>
<evidence type="ECO:0000256" key="7">
    <source>
        <dbReference type="ARBA" id="ARBA00038093"/>
    </source>
</evidence>
<dbReference type="PaxDb" id="243230-DR_1530"/>
<dbReference type="KEGG" id="dra:DR_1530"/>
<dbReference type="Pfam" id="PF01850">
    <property type="entry name" value="PIN"/>
    <property type="match status" value="1"/>
</dbReference>